<feature type="site" description="Transition state stabilizer" evidence="6">
    <location>
        <position position="239"/>
    </location>
</feature>
<feature type="binding site" evidence="6">
    <location>
        <begin position="280"/>
        <end position="282"/>
    </location>
    <ligand>
        <name>ATP</name>
        <dbReference type="ChEBI" id="CHEBI:30616"/>
    </ligand>
</feature>
<comment type="similarity">
    <text evidence="1 6 7">Belongs to the acetokinase family.</text>
</comment>
<comment type="catalytic activity">
    <reaction evidence="6">
        <text>acetate + ATP = acetyl phosphate + ADP</text>
        <dbReference type="Rhea" id="RHEA:11352"/>
        <dbReference type="ChEBI" id="CHEBI:22191"/>
        <dbReference type="ChEBI" id="CHEBI:30089"/>
        <dbReference type="ChEBI" id="CHEBI:30616"/>
        <dbReference type="ChEBI" id="CHEBI:456216"/>
        <dbReference type="EC" id="2.7.2.1"/>
    </reaction>
</comment>
<dbReference type="InterPro" id="IPR023865">
    <property type="entry name" value="Aliphatic_acid_kinase_CS"/>
</dbReference>
<comment type="subunit">
    <text evidence="6">Homodimer.</text>
</comment>
<dbReference type="EC" id="2.7.2.1" evidence="6"/>
<keyword evidence="4 6" id="KW-0418">Kinase</keyword>
<comment type="function">
    <text evidence="6">Catalyzes the formation of acetyl phosphate from acetate and ATP. Can also catalyze the reverse reaction.</text>
</comment>
<evidence type="ECO:0000256" key="5">
    <source>
        <dbReference type="ARBA" id="ARBA00022840"/>
    </source>
</evidence>
<sequence>MSIVLVVNSGSSSMKYRLIDMRDETVLASGLIERIGEYRGLVRHDGPNGRHELARRIVDHEAAFEAMIRGFNEHGPSLDDYPPVAVGHRVVQGARRFLAPTVVDDSVERDIEDLIPLAPLHNGANLEGIRGARRAFPDLPHVTVFDTSFHTSMSDAASLYALDRPTAERYRIRRYGAHGSSHKFVSAEAARFLGKPLEDLKIIVLHIGNGASACAVRGGVSIETSMGLTPLEGLVMGTRTGDIDPAVLFHLHRQAGYSVDDLDELLNKKSGLAGLTGSNDMRDVEARARKGDALALTALEIYAHRIRHYIGAYHAQLGGADAVVWTAGVGENSPDARARAMRGLEFLGMKLDPELNDQRVKEPTRISAADSAIDILVVPTNEELEIARQTLQATGIPADA</sequence>
<evidence type="ECO:0000256" key="7">
    <source>
        <dbReference type="RuleBase" id="RU003835"/>
    </source>
</evidence>
<dbReference type="GO" id="GO:0016301">
    <property type="term" value="F:kinase activity"/>
    <property type="evidence" value="ECO:0007669"/>
    <property type="project" value="UniProtKB-KW"/>
</dbReference>
<evidence type="ECO:0000256" key="3">
    <source>
        <dbReference type="ARBA" id="ARBA00022741"/>
    </source>
</evidence>
<name>A0ABT2HYI4_9MICO</name>
<comment type="pathway">
    <text evidence="6">Metabolic intermediate biosynthesis; acetyl-CoA biosynthesis; acetyl-CoA from acetate: step 1/2.</text>
</comment>
<dbReference type="HAMAP" id="MF_00020">
    <property type="entry name" value="Acetate_kinase"/>
    <property type="match status" value="1"/>
</dbReference>
<feature type="binding site" evidence="6">
    <location>
        <position position="382"/>
    </location>
    <ligand>
        <name>Mg(2+)</name>
        <dbReference type="ChEBI" id="CHEBI:18420"/>
    </ligand>
</feature>
<feature type="binding site" evidence="6">
    <location>
        <position position="15"/>
    </location>
    <ligand>
        <name>ATP</name>
        <dbReference type="ChEBI" id="CHEBI:30616"/>
    </ligand>
</feature>
<dbReference type="CDD" id="cd24010">
    <property type="entry name" value="ASKHA_NBD_AcK_PK"/>
    <property type="match status" value="1"/>
</dbReference>
<gene>
    <name evidence="6" type="primary">ackA</name>
    <name evidence="8" type="ORF">M3D15_08605</name>
</gene>
<feature type="binding site" evidence="6">
    <location>
        <position position="8"/>
    </location>
    <ligand>
        <name>Mg(2+)</name>
        <dbReference type="ChEBI" id="CHEBI:18420"/>
    </ligand>
</feature>
<keyword evidence="6" id="KW-0963">Cytoplasm</keyword>
<organism evidence="8 9">
    <name type="scientific">Pseudoclavibacter albus</name>
    <dbReference type="NCBI Taxonomy" id="272241"/>
    <lineage>
        <taxon>Bacteria</taxon>
        <taxon>Bacillati</taxon>
        <taxon>Actinomycetota</taxon>
        <taxon>Actinomycetes</taxon>
        <taxon>Micrococcales</taxon>
        <taxon>Microbacteriaceae</taxon>
        <taxon>Pseudoclavibacter</taxon>
    </lineage>
</organism>
<comment type="caution">
    <text evidence="8">The sequence shown here is derived from an EMBL/GenBank/DDBJ whole genome shotgun (WGS) entry which is preliminary data.</text>
</comment>
<accession>A0ABT2HYI4</accession>
<dbReference type="InterPro" id="IPR004372">
    <property type="entry name" value="Ac/propionate_kinase"/>
</dbReference>
<dbReference type="PROSITE" id="PS01075">
    <property type="entry name" value="ACETATE_KINASE_1"/>
    <property type="match status" value="1"/>
</dbReference>
<feature type="binding site" evidence="6">
    <location>
        <position position="89"/>
    </location>
    <ligand>
        <name>substrate</name>
    </ligand>
</feature>
<evidence type="ECO:0000256" key="4">
    <source>
        <dbReference type="ARBA" id="ARBA00022777"/>
    </source>
</evidence>
<dbReference type="PIRSF" id="PIRSF000722">
    <property type="entry name" value="Acetate_prop_kin"/>
    <property type="match status" value="1"/>
</dbReference>
<feature type="active site" description="Proton donor/acceptor" evidence="6">
    <location>
        <position position="146"/>
    </location>
</feature>
<keyword evidence="9" id="KW-1185">Reference proteome</keyword>
<dbReference type="NCBIfam" id="TIGR00016">
    <property type="entry name" value="ackA"/>
    <property type="match status" value="1"/>
</dbReference>
<dbReference type="PROSITE" id="PS01076">
    <property type="entry name" value="ACETATE_KINASE_2"/>
    <property type="match status" value="1"/>
</dbReference>
<evidence type="ECO:0000313" key="8">
    <source>
        <dbReference type="EMBL" id="MCT2043384.1"/>
    </source>
</evidence>
<keyword evidence="6" id="KW-0460">Magnesium</keyword>
<keyword evidence="3 6" id="KW-0547">Nucleotide-binding</keyword>
<dbReference type="Gene3D" id="3.30.420.40">
    <property type="match status" value="2"/>
</dbReference>
<keyword evidence="5 6" id="KW-0067">ATP-binding</keyword>
<comment type="subcellular location">
    <subcellularLocation>
        <location evidence="6">Cytoplasm</location>
    </subcellularLocation>
</comment>
<evidence type="ECO:0000256" key="1">
    <source>
        <dbReference type="ARBA" id="ARBA00008748"/>
    </source>
</evidence>
<dbReference type="SUPFAM" id="SSF53067">
    <property type="entry name" value="Actin-like ATPase domain"/>
    <property type="match status" value="2"/>
</dbReference>
<keyword evidence="6" id="KW-0479">Metal-binding</keyword>
<keyword evidence="2 6" id="KW-0808">Transferase</keyword>
<feature type="binding site" evidence="6">
    <location>
        <begin position="206"/>
        <end position="210"/>
    </location>
    <ligand>
        <name>ATP</name>
        <dbReference type="ChEBI" id="CHEBI:30616"/>
    </ligand>
</feature>
<protein>
    <recommendedName>
        <fullName evidence="6">Acetate kinase</fullName>
        <ecNumber evidence="6">2.7.2.1</ecNumber>
    </recommendedName>
    <alternativeName>
        <fullName evidence="6">Acetokinase</fullName>
    </alternativeName>
</protein>
<dbReference type="EMBL" id="JALXSQ010000040">
    <property type="protein sequence ID" value="MCT2043384.1"/>
    <property type="molecule type" value="Genomic_DNA"/>
</dbReference>
<dbReference type="PANTHER" id="PTHR21060:SF15">
    <property type="entry name" value="ACETATE KINASE-RELATED"/>
    <property type="match status" value="1"/>
</dbReference>
<feature type="site" description="Transition state stabilizer" evidence="6">
    <location>
        <position position="178"/>
    </location>
</feature>
<proteinExistence type="inferred from homology"/>
<feature type="binding site" evidence="6">
    <location>
        <begin position="328"/>
        <end position="332"/>
    </location>
    <ligand>
        <name>ATP</name>
        <dbReference type="ChEBI" id="CHEBI:30616"/>
    </ligand>
</feature>
<evidence type="ECO:0000313" key="9">
    <source>
        <dbReference type="Proteomes" id="UP001525379"/>
    </source>
</evidence>
<evidence type="ECO:0000256" key="6">
    <source>
        <dbReference type="HAMAP-Rule" id="MF_00020"/>
    </source>
</evidence>
<dbReference type="InterPro" id="IPR043129">
    <property type="entry name" value="ATPase_NBD"/>
</dbReference>
<reference evidence="8 9" key="1">
    <citation type="submission" date="2022-04" db="EMBL/GenBank/DDBJ databases">
        <title>Human microbiome associated bacterial genomes.</title>
        <authorList>
            <person name="Sandstrom S."/>
            <person name="Salamzade R."/>
            <person name="Kalan L.R."/>
        </authorList>
    </citation>
    <scope>NUCLEOTIDE SEQUENCE [LARGE SCALE GENOMIC DNA]</scope>
    <source>
        <strain evidence="9">p3-SID1799</strain>
    </source>
</reference>
<dbReference type="PANTHER" id="PTHR21060">
    <property type="entry name" value="ACETATE KINASE"/>
    <property type="match status" value="1"/>
</dbReference>
<dbReference type="PRINTS" id="PR00471">
    <property type="entry name" value="ACETATEKNASE"/>
</dbReference>
<dbReference type="Pfam" id="PF00871">
    <property type="entry name" value="Acetate_kinase"/>
    <property type="match status" value="1"/>
</dbReference>
<dbReference type="Proteomes" id="UP001525379">
    <property type="component" value="Unassembled WGS sequence"/>
</dbReference>
<dbReference type="InterPro" id="IPR000890">
    <property type="entry name" value="Aliphatic_acid_kin_short-chain"/>
</dbReference>
<evidence type="ECO:0000256" key="2">
    <source>
        <dbReference type="ARBA" id="ARBA00022679"/>
    </source>
</evidence>
<comment type="cofactor">
    <cofactor evidence="6">
        <name>Mg(2+)</name>
        <dbReference type="ChEBI" id="CHEBI:18420"/>
    </cofactor>
    <cofactor evidence="6">
        <name>Mn(2+)</name>
        <dbReference type="ChEBI" id="CHEBI:29035"/>
    </cofactor>
    <text evidence="6">Mg(2+). Can also accept Mn(2+).</text>
</comment>
<dbReference type="RefSeq" id="WP_066082611.1">
    <property type="nucleotide sequence ID" value="NZ_JAFDPW010000002.1"/>
</dbReference>